<dbReference type="Pfam" id="PF03692">
    <property type="entry name" value="CxxCxxCC"/>
    <property type="match status" value="1"/>
</dbReference>
<dbReference type="InterPro" id="IPR005358">
    <property type="entry name" value="Puta_zinc/iron-chelating_dom"/>
</dbReference>
<evidence type="ECO:0000256" key="1">
    <source>
        <dbReference type="SAM" id="Phobius"/>
    </source>
</evidence>
<dbReference type="PANTHER" id="PTHR35866:SF1">
    <property type="entry name" value="YKGJ FAMILY CYSTEINE CLUSTER PROTEIN"/>
    <property type="match status" value="1"/>
</dbReference>
<dbReference type="EMBL" id="BARV01028568">
    <property type="protein sequence ID" value="GAI35108.1"/>
    <property type="molecule type" value="Genomic_DNA"/>
</dbReference>
<comment type="caution">
    <text evidence="2">The sequence shown here is derived from an EMBL/GenBank/DDBJ whole genome shotgun (WGS) entry which is preliminary data.</text>
</comment>
<dbReference type="PANTHER" id="PTHR35866">
    <property type="entry name" value="PUTATIVE-RELATED"/>
    <property type="match status" value="1"/>
</dbReference>
<evidence type="ECO:0008006" key="3">
    <source>
        <dbReference type="Google" id="ProtNLM"/>
    </source>
</evidence>
<reference evidence="2" key="1">
    <citation type="journal article" date="2014" name="Front. Microbiol.">
        <title>High frequency of phylogenetically diverse reductive dehalogenase-homologous genes in deep subseafloor sedimentary metagenomes.</title>
        <authorList>
            <person name="Kawai M."/>
            <person name="Futagami T."/>
            <person name="Toyoda A."/>
            <person name="Takaki Y."/>
            <person name="Nishi S."/>
            <person name="Hori S."/>
            <person name="Arai W."/>
            <person name="Tsubouchi T."/>
            <person name="Morono Y."/>
            <person name="Uchiyama I."/>
            <person name="Ito T."/>
            <person name="Fujiyama A."/>
            <person name="Inagaki F."/>
            <person name="Takami H."/>
        </authorList>
    </citation>
    <scope>NUCLEOTIDE SEQUENCE</scope>
    <source>
        <strain evidence="2">Expedition CK06-06</strain>
    </source>
</reference>
<accession>X1MV14</accession>
<keyword evidence="1" id="KW-1133">Transmembrane helix</keyword>
<feature type="transmembrane region" description="Helical" evidence="1">
    <location>
        <begin position="92"/>
        <end position="113"/>
    </location>
</feature>
<evidence type="ECO:0000313" key="2">
    <source>
        <dbReference type="EMBL" id="GAI35108.1"/>
    </source>
</evidence>
<name>X1MV14_9ZZZZ</name>
<dbReference type="AlphaFoldDB" id="X1MV14"/>
<proteinExistence type="predicted"/>
<organism evidence="2">
    <name type="scientific">marine sediment metagenome</name>
    <dbReference type="NCBI Taxonomy" id="412755"/>
    <lineage>
        <taxon>unclassified sequences</taxon>
        <taxon>metagenomes</taxon>
        <taxon>ecological metagenomes</taxon>
    </lineage>
</organism>
<sequence>QKVSSEIDCKTCANCCKETQPVLNQEDIEKFSKCLGISVAQFKDQYLAKDEDLEKFVFNKKPCPFLKDNLCSHYTYRPNDCRSYPHLHKSGFIFRLMNVIANCSICPIVFNVYEYLKDEIWYGKVGGVKR</sequence>
<protein>
    <recommendedName>
        <fullName evidence="3">YkgJ family cysteine cluster protein</fullName>
    </recommendedName>
</protein>
<feature type="non-terminal residue" evidence="2">
    <location>
        <position position="1"/>
    </location>
</feature>
<keyword evidence="1" id="KW-0812">Transmembrane</keyword>
<gene>
    <name evidence="2" type="ORF">S06H3_45709</name>
</gene>
<keyword evidence="1" id="KW-0472">Membrane</keyword>